<feature type="transmembrane region" description="Helical" evidence="7">
    <location>
        <begin position="72"/>
        <end position="98"/>
    </location>
</feature>
<proteinExistence type="predicted"/>
<comment type="caution">
    <text evidence="8">The sequence shown here is derived from an EMBL/GenBank/DDBJ whole genome shotgun (WGS) entry which is preliminary data.</text>
</comment>
<reference evidence="9" key="1">
    <citation type="journal article" date="2019" name="Int. J. Syst. Evol. Microbiol.">
        <title>The Global Catalogue of Microorganisms (GCM) 10K type strain sequencing project: providing services to taxonomists for standard genome sequencing and annotation.</title>
        <authorList>
            <consortium name="The Broad Institute Genomics Platform"/>
            <consortium name="The Broad Institute Genome Sequencing Center for Infectious Disease"/>
            <person name="Wu L."/>
            <person name="Ma J."/>
        </authorList>
    </citation>
    <scope>NUCLEOTIDE SEQUENCE [LARGE SCALE GENOMIC DNA]</scope>
    <source>
        <strain evidence="9">CGMCC 4.7241</strain>
    </source>
</reference>
<evidence type="ECO:0000256" key="7">
    <source>
        <dbReference type="SAM" id="Phobius"/>
    </source>
</evidence>
<evidence type="ECO:0000256" key="5">
    <source>
        <dbReference type="ARBA" id="ARBA00022989"/>
    </source>
</evidence>
<evidence type="ECO:0000256" key="3">
    <source>
        <dbReference type="ARBA" id="ARBA00022475"/>
    </source>
</evidence>
<feature type="transmembrane region" description="Helical" evidence="7">
    <location>
        <begin position="40"/>
        <end position="60"/>
    </location>
</feature>
<keyword evidence="3" id="KW-1003">Cell membrane</keyword>
<evidence type="ECO:0000256" key="4">
    <source>
        <dbReference type="ARBA" id="ARBA00022692"/>
    </source>
</evidence>
<keyword evidence="9" id="KW-1185">Reference proteome</keyword>
<dbReference type="RefSeq" id="WP_205118155.1">
    <property type="nucleotide sequence ID" value="NZ_JAFBCM010000001.1"/>
</dbReference>
<accession>A0ABV7YQG4</accession>
<evidence type="ECO:0000256" key="2">
    <source>
        <dbReference type="ARBA" id="ARBA00022448"/>
    </source>
</evidence>
<sequence length="232" mass="23170">MHVPDGFLNAPTSIATGVVAVAAIGLSLRGARRELDEKSAPLTGLVAAFIFAVQMLNFPVAAGTSGHLLGGALAAILVGPYTGVLCMTVVLAVQALVIADGGVTALGTNIALMGVVTVIVGWGIFKLVLRFLPKRPVSAVPAAFVGALLSVPVSALAFALLYLIGGAAPIPIGALFSAMVGVHLLIGLGEAAITALTIGAVVAVRPDLVYGARPLVAAQPLEIRTPSEGTAA</sequence>
<feature type="transmembrane region" description="Helical" evidence="7">
    <location>
        <begin position="141"/>
        <end position="164"/>
    </location>
</feature>
<keyword evidence="6 7" id="KW-0472">Membrane</keyword>
<protein>
    <submittedName>
        <fullName evidence="8">Energy-coupling factor ABC transporter permease</fullName>
    </submittedName>
</protein>
<evidence type="ECO:0000256" key="1">
    <source>
        <dbReference type="ARBA" id="ARBA00004651"/>
    </source>
</evidence>
<dbReference type="EMBL" id="JBHRZH010000056">
    <property type="protein sequence ID" value="MFC3766617.1"/>
    <property type="molecule type" value="Genomic_DNA"/>
</dbReference>
<feature type="transmembrane region" description="Helical" evidence="7">
    <location>
        <begin position="6"/>
        <end position="28"/>
    </location>
</feature>
<dbReference type="Proteomes" id="UP001595699">
    <property type="component" value="Unassembled WGS sequence"/>
</dbReference>
<name>A0ABV7YQG4_9ACTN</name>
<evidence type="ECO:0000313" key="9">
    <source>
        <dbReference type="Proteomes" id="UP001595699"/>
    </source>
</evidence>
<dbReference type="Gene3D" id="1.10.1760.20">
    <property type="match status" value="1"/>
</dbReference>
<comment type="subcellular location">
    <subcellularLocation>
        <location evidence="1">Cell membrane</location>
        <topology evidence="1">Multi-pass membrane protein</topology>
    </subcellularLocation>
</comment>
<dbReference type="InterPro" id="IPR002751">
    <property type="entry name" value="CbiM/NikMN"/>
</dbReference>
<dbReference type="Pfam" id="PF01891">
    <property type="entry name" value="CbiM"/>
    <property type="match status" value="1"/>
</dbReference>
<keyword evidence="2" id="KW-0813">Transport</keyword>
<dbReference type="PANTHER" id="PTHR34229">
    <property type="entry name" value="METAL TRANSPORT PROTEIN HI_1621-RELATED"/>
    <property type="match status" value="1"/>
</dbReference>
<keyword evidence="5 7" id="KW-1133">Transmembrane helix</keyword>
<feature type="transmembrane region" description="Helical" evidence="7">
    <location>
        <begin position="176"/>
        <end position="204"/>
    </location>
</feature>
<gene>
    <name evidence="8" type="ORF">ACFOUW_37720</name>
</gene>
<dbReference type="PANTHER" id="PTHR34229:SF1">
    <property type="entry name" value="METAL TRANSPORT PROTEIN HI_1621-RELATED"/>
    <property type="match status" value="1"/>
</dbReference>
<feature type="transmembrane region" description="Helical" evidence="7">
    <location>
        <begin position="110"/>
        <end position="129"/>
    </location>
</feature>
<evidence type="ECO:0000313" key="8">
    <source>
        <dbReference type="EMBL" id="MFC3766617.1"/>
    </source>
</evidence>
<organism evidence="8 9">
    <name type="scientific">Tenggerimyces flavus</name>
    <dbReference type="NCBI Taxonomy" id="1708749"/>
    <lineage>
        <taxon>Bacteria</taxon>
        <taxon>Bacillati</taxon>
        <taxon>Actinomycetota</taxon>
        <taxon>Actinomycetes</taxon>
        <taxon>Propionibacteriales</taxon>
        <taxon>Nocardioidaceae</taxon>
        <taxon>Tenggerimyces</taxon>
    </lineage>
</organism>
<keyword evidence="4 7" id="KW-0812">Transmembrane</keyword>
<evidence type="ECO:0000256" key="6">
    <source>
        <dbReference type="ARBA" id="ARBA00023136"/>
    </source>
</evidence>